<evidence type="ECO:0000313" key="4">
    <source>
        <dbReference type="EMBL" id="ALW84490.1"/>
    </source>
</evidence>
<keyword evidence="5" id="KW-1185">Reference proteome</keyword>
<accession>A0A0U4BLA6</accession>
<reference evidence="4 5" key="1">
    <citation type="submission" date="2015-12" db="EMBL/GenBank/DDBJ databases">
        <authorList>
            <person name="Shamseldin A."/>
            <person name="Moawad H."/>
            <person name="Abd El-Rahim W.M."/>
            <person name="Sadowsky M.J."/>
        </authorList>
    </citation>
    <scope>NUCLEOTIDE SEQUENCE [LARGE SCALE GENOMIC DNA]</scope>
    <source>
        <strain evidence="4 5">DG5B</strain>
    </source>
</reference>
<evidence type="ECO:0000256" key="1">
    <source>
        <dbReference type="ARBA" id="ARBA00006865"/>
    </source>
</evidence>
<proteinExistence type="inferred from homology"/>
<keyword evidence="2" id="KW-0732">Signal</keyword>
<dbReference type="Proteomes" id="UP000059542">
    <property type="component" value="Chromosome"/>
</dbReference>
<protein>
    <recommendedName>
        <fullName evidence="3">GH16 domain-containing protein</fullName>
    </recommendedName>
</protein>
<dbReference type="OrthoDB" id="874568at2"/>
<dbReference type="InterPro" id="IPR013320">
    <property type="entry name" value="ConA-like_dom_sf"/>
</dbReference>
<dbReference type="KEGG" id="hyg:AUC43_04960"/>
<dbReference type="STRING" id="1411621.AUC43_04960"/>
<evidence type="ECO:0000256" key="2">
    <source>
        <dbReference type="SAM" id="SignalP"/>
    </source>
</evidence>
<organism evidence="4 5">
    <name type="scientific">Hymenobacter sedentarius</name>
    <dbReference type="NCBI Taxonomy" id="1411621"/>
    <lineage>
        <taxon>Bacteria</taxon>
        <taxon>Pseudomonadati</taxon>
        <taxon>Bacteroidota</taxon>
        <taxon>Cytophagia</taxon>
        <taxon>Cytophagales</taxon>
        <taxon>Hymenobacteraceae</taxon>
        <taxon>Hymenobacter</taxon>
    </lineage>
</organism>
<dbReference type="CDD" id="cd08023">
    <property type="entry name" value="GH16_laminarinase_like"/>
    <property type="match status" value="1"/>
</dbReference>
<dbReference type="InterPro" id="IPR050546">
    <property type="entry name" value="Glycosyl_Hydrlase_16"/>
</dbReference>
<feature type="domain" description="GH16" evidence="3">
    <location>
        <begin position="32"/>
        <end position="291"/>
    </location>
</feature>
<gene>
    <name evidence="4" type="ORF">AUC43_04960</name>
</gene>
<dbReference type="Pfam" id="PF00722">
    <property type="entry name" value="Glyco_hydro_16"/>
    <property type="match status" value="1"/>
</dbReference>
<dbReference type="PROSITE" id="PS51762">
    <property type="entry name" value="GH16_2"/>
    <property type="match status" value="1"/>
</dbReference>
<dbReference type="PANTHER" id="PTHR10963:SF55">
    <property type="entry name" value="GLYCOSIDE HYDROLASE FAMILY 16 PROTEIN"/>
    <property type="match status" value="1"/>
</dbReference>
<dbReference type="GO" id="GO:0005975">
    <property type="term" value="P:carbohydrate metabolic process"/>
    <property type="evidence" value="ECO:0007669"/>
    <property type="project" value="InterPro"/>
</dbReference>
<feature type="chain" id="PRO_5006847306" description="GH16 domain-containing protein" evidence="2">
    <location>
        <begin position="36"/>
        <end position="462"/>
    </location>
</feature>
<dbReference type="Gene3D" id="2.60.120.200">
    <property type="match status" value="1"/>
</dbReference>
<evidence type="ECO:0000259" key="3">
    <source>
        <dbReference type="PROSITE" id="PS51762"/>
    </source>
</evidence>
<dbReference type="EMBL" id="CP013909">
    <property type="protein sequence ID" value="ALW84490.1"/>
    <property type="molecule type" value="Genomic_DNA"/>
</dbReference>
<dbReference type="AlphaFoldDB" id="A0A0U4BLA6"/>
<dbReference type="GO" id="GO:0004553">
    <property type="term" value="F:hydrolase activity, hydrolyzing O-glycosyl compounds"/>
    <property type="evidence" value="ECO:0007669"/>
    <property type="project" value="InterPro"/>
</dbReference>
<name>A0A0U4BLA6_9BACT</name>
<dbReference type="InterPro" id="IPR000757">
    <property type="entry name" value="Beta-glucanase-like"/>
</dbReference>
<dbReference type="SUPFAM" id="SSF49899">
    <property type="entry name" value="Concanavalin A-like lectins/glucanases"/>
    <property type="match status" value="1"/>
</dbReference>
<comment type="similarity">
    <text evidence="1">Belongs to the glycosyl hydrolase 16 family.</text>
</comment>
<sequence length="462" mass="51656">MVTAASFTYLSRWQRWARLWLLVALLASGAAPARAQGPPPNYADYKMLWAEEFNQDGDSTLLAPRWGFAYPWGRNIVGNAETEYYTGTEVHTRGGLLYLTATRLAQPRRYQLGQEVRQLRYTAGMLHSLLPGLDSLRLAPCPPTPGGFGYGMFEIRCRLPKGYGAFPAFWLAGHDEFDIMEAADGGFGNNAVAHANGYWRPALAQAQACQCLFYSTVPGHFSSLFHTYTLRWEPGQLTFYFDGVPIRRETRFRTLGCPLNLIVNLAMWNWASPAHDTMAVDYIRVWQPRHPPAFSFAVGDYRQPPVGYGAMPRWEPRGYVPPPGVQTWTLAPDSLGRLRLNLTDNHNPPCSGWQALPTTTGWRTPWLVPRLREAPATQLNFGGTADLAWALTDECGRVLLAGTAPAGQPWRPHWPEWLPPGAYRLQLRLLKTPGPAVWHPLYIVDFPTLTPDSAWLAAPAGP</sequence>
<dbReference type="PANTHER" id="PTHR10963">
    <property type="entry name" value="GLYCOSYL HYDROLASE-RELATED"/>
    <property type="match status" value="1"/>
</dbReference>
<dbReference type="RefSeq" id="WP_068190604.1">
    <property type="nucleotide sequence ID" value="NZ_CP013909.1"/>
</dbReference>
<evidence type="ECO:0000313" key="5">
    <source>
        <dbReference type="Proteomes" id="UP000059542"/>
    </source>
</evidence>
<feature type="signal peptide" evidence="2">
    <location>
        <begin position="1"/>
        <end position="35"/>
    </location>
</feature>